<feature type="region of interest" description="Disordered" evidence="1">
    <location>
        <begin position="1"/>
        <end position="28"/>
    </location>
</feature>
<keyword evidence="3" id="KW-1185">Reference proteome</keyword>
<organism evidence="2 3">
    <name type="scientific">Popillia japonica</name>
    <name type="common">Japanese beetle</name>
    <dbReference type="NCBI Taxonomy" id="7064"/>
    <lineage>
        <taxon>Eukaryota</taxon>
        <taxon>Metazoa</taxon>
        <taxon>Ecdysozoa</taxon>
        <taxon>Arthropoda</taxon>
        <taxon>Hexapoda</taxon>
        <taxon>Insecta</taxon>
        <taxon>Pterygota</taxon>
        <taxon>Neoptera</taxon>
        <taxon>Endopterygota</taxon>
        <taxon>Coleoptera</taxon>
        <taxon>Polyphaga</taxon>
        <taxon>Scarabaeiformia</taxon>
        <taxon>Scarabaeidae</taxon>
        <taxon>Rutelinae</taxon>
        <taxon>Popillia</taxon>
    </lineage>
</organism>
<evidence type="ECO:0000313" key="3">
    <source>
        <dbReference type="Proteomes" id="UP001458880"/>
    </source>
</evidence>
<gene>
    <name evidence="2" type="ORF">QE152_g4781</name>
</gene>
<proteinExistence type="predicted"/>
<accession>A0AAW1N0N3</accession>
<protein>
    <submittedName>
        <fullName evidence="2">Uncharacterized protein</fullName>
    </submittedName>
</protein>
<feature type="compositionally biased region" description="Basic and acidic residues" evidence="1">
    <location>
        <begin position="1"/>
        <end position="14"/>
    </location>
</feature>
<evidence type="ECO:0000313" key="2">
    <source>
        <dbReference type="EMBL" id="KAK9751639.1"/>
    </source>
</evidence>
<dbReference type="AlphaFoldDB" id="A0AAW1N0N3"/>
<reference evidence="2 3" key="1">
    <citation type="journal article" date="2024" name="BMC Genomics">
        <title>De novo assembly and annotation of Popillia japonica's genome with initial clues to its potential as an invasive pest.</title>
        <authorList>
            <person name="Cucini C."/>
            <person name="Boschi S."/>
            <person name="Funari R."/>
            <person name="Cardaioli E."/>
            <person name="Iannotti N."/>
            <person name="Marturano G."/>
            <person name="Paoli F."/>
            <person name="Bruttini M."/>
            <person name="Carapelli A."/>
            <person name="Frati F."/>
            <person name="Nardi F."/>
        </authorList>
    </citation>
    <scope>NUCLEOTIDE SEQUENCE [LARGE SCALE GENOMIC DNA]</scope>
    <source>
        <strain evidence="2">DMR45628</strain>
    </source>
</reference>
<dbReference type="Proteomes" id="UP001458880">
    <property type="component" value="Unassembled WGS sequence"/>
</dbReference>
<comment type="caution">
    <text evidence="2">The sequence shown here is derived from an EMBL/GenBank/DDBJ whole genome shotgun (WGS) entry which is preliminary data.</text>
</comment>
<evidence type="ECO:0000256" key="1">
    <source>
        <dbReference type="SAM" id="MobiDB-lite"/>
    </source>
</evidence>
<sequence length="67" mass="7707">MTVIEKEKKEECENVTKSSPQNSLEKKVSRRYSSTSIRSNILKDVPYLRLMDNCVSLLPAKLDSDIF</sequence>
<dbReference type="EMBL" id="JASPKY010000026">
    <property type="protein sequence ID" value="KAK9751639.1"/>
    <property type="molecule type" value="Genomic_DNA"/>
</dbReference>
<name>A0AAW1N0N3_POPJA</name>